<dbReference type="EMBL" id="CP089274">
    <property type="protein sequence ID" value="USP73498.1"/>
    <property type="molecule type" value="Genomic_DNA"/>
</dbReference>
<dbReference type="InterPro" id="IPR000073">
    <property type="entry name" value="AB_hydrolase_1"/>
</dbReference>
<reference evidence="6" key="1">
    <citation type="submission" date="2021-12" db="EMBL/GenBank/DDBJ databases">
        <title>Curvularia clavata genome.</title>
        <authorList>
            <person name="Cao Y."/>
        </authorList>
    </citation>
    <scope>NUCLEOTIDE SEQUENCE</scope>
    <source>
        <strain evidence="6">Yc1106</strain>
    </source>
</reference>
<dbReference type="AlphaFoldDB" id="A0A9Q8Z355"/>
<evidence type="ECO:0000256" key="3">
    <source>
        <dbReference type="ARBA" id="ARBA00023026"/>
    </source>
</evidence>
<evidence type="ECO:0000313" key="6">
    <source>
        <dbReference type="EMBL" id="USP73498.1"/>
    </source>
</evidence>
<dbReference type="PANTHER" id="PTHR37017">
    <property type="entry name" value="AB HYDROLASE-1 DOMAIN-CONTAINING PROTEIN-RELATED"/>
    <property type="match status" value="1"/>
</dbReference>
<evidence type="ECO:0000313" key="7">
    <source>
        <dbReference type="Proteomes" id="UP001056012"/>
    </source>
</evidence>
<gene>
    <name evidence="6" type="ORF">yc1106_00772</name>
</gene>
<keyword evidence="4" id="KW-0576">Peroxisome</keyword>
<feature type="domain" description="AB hydrolase-1" evidence="5">
    <location>
        <begin position="7"/>
        <end position="250"/>
    </location>
</feature>
<dbReference type="VEuPathDB" id="FungiDB:yc1106_00772"/>
<protein>
    <recommendedName>
        <fullName evidence="5">AB hydrolase-1 domain-containing protein</fullName>
    </recommendedName>
</protein>
<evidence type="ECO:0000256" key="4">
    <source>
        <dbReference type="ARBA" id="ARBA00023140"/>
    </source>
</evidence>
<dbReference type="Pfam" id="PF12697">
    <property type="entry name" value="Abhydrolase_6"/>
    <property type="match status" value="1"/>
</dbReference>
<comment type="similarity">
    <text evidence="2">Belongs to the AB hydrolase superfamily. AKT2 hydrolase family.</text>
</comment>
<organism evidence="6 7">
    <name type="scientific">Curvularia clavata</name>
    <dbReference type="NCBI Taxonomy" id="95742"/>
    <lineage>
        <taxon>Eukaryota</taxon>
        <taxon>Fungi</taxon>
        <taxon>Dikarya</taxon>
        <taxon>Ascomycota</taxon>
        <taxon>Pezizomycotina</taxon>
        <taxon>Dothideomycetes</taxon>
        <taxon>Pleosporomycetidae</taxon>
        <taxon>Pleosporales</taxon>
        <taxon>Pleosporineae</taxon>
        <taxon>Pleosporaceae</taxon>
        <taxon>Curvularia</taxon>
    </lineage>
</organism>
<dbReference type="Gene3D" id="3.40.50.1820">
    <property type="entry name" value="alpha/beta hydrolase"/>
    <property type="match status" value="1"/>
</dbReference>
<dbReference type="GO" id="GO:0005777">
    <property type="term" value="C:peroxisome"/>
    <property type="evidence" value="ECO:0007669"/>
    <property type="project" value="UniProtKB-SubCell"/>
</dbReference>
<dbReference type="PANTHER" id="PTHR37017:SF13">
    <property type="entry name" value="AB HYDROLASE-1 DOMAIN-CONTAINING PROTEIN"/>
    <property type="match status" value="1"/>
</dbReference>
<dbReference type="InterPro" id="IPR029058">
    <property type="entry name" value="AB_hydrolase_fold"/>
</dbReference>
<proteinExistence type="inferred from homology"/>
<evidence type="ECO:0000259" key="5">
    <source>
        <dbReference type="Pfam" id="PF12697"/>
    </source>
</evidence>
<name>A0A9Q8Z355_CURCL</name>
<evidence type="ECO:0000256" key="1">
    <source>
        <dbReference type="ARBA" id="ARBA00004275"/>
    </source>
</evidence>
<keyword evidence="7" id="KW-1185">Reference proteome</keyword>
<accession>A0A9Q8Z355</accession>
<keyword evidence="3" id="KW-0843">Virulence</keyword>
<dbReference type="InterPro" id="IPR052897">
    <property type="entry name" value="Sec-Metab_Biosynth_Hydrolase"/>
</dbReference>
<dbReference type="OrthoDB" id="1263307at2759"/>
<dbReference type="SUPFAM" id="SSF53474">
    <property type="entry name" value="alpha/beta-Hydrolases"/>
    <property type="match status" value="1"/>
</dbReference>
<sequence length="272" mass="29652">MSSQPTVVLVPGSFCFGDIYNVVLDPLRAKGYDIQVLDPPCYPAGYLRGSENGAAPPNMYADARYIHEHVEKLADEGKEVVLVAHSYGGVPSTESLKGITKKEREQQGKKGGVVRIAYLSALAPRLGETGFQTLGEALGEPPKVGEDGWMYHTDMAAIGARVCSDAPLEAGIKEAEKMGKHFGGCFVDPLTHAGYKDVPVSWFFCEKDLVVVPQVQQTAIETIEGSWVGTEREGKKVDVTRVECDHFPLVLEDKREKVSQWIEGLVKKGGDE</sequence>
<dbReference type="Proteomes" id="UP001056012">
    <property type="component" value="Chromosome 1"/>
</dbReference>
<comment type="subcellular location">
    <subcellularLocation>
        <location evidence="1">Peroxisome</location>
    </subcellularLocation>
</comment>
<evidence type="ECO:0000256" key="2">
    <source>
        <dbReference type="ARBA" id="ARBA00005668"/>
    </source>
</evidence>